<dbReference type="InterPro" id="IPR002939">
    <property type="entry name" value="DnaJ_C"/>
</dbReference>
<keyword evidence="3 5" id="KW-0863">Zinc-finger</keyword>
<dbReference type="Pfam" id="PF01556">
    <property type="entry name" value="DnaJ_C"/>
    <property type="match status" value="1"/>
</dbReference>
<dbReference type="SMART" id="SM00271">
    <property type="entry name" value="DnaJ"/>
    <property type="match status" value="1"/>
</dbReference>
<dbReference type="PROSITE" id="PS50076">
    <property type="entry name" value="DNAJ_2"/>
    <property type="match status" value="1"/>
</dbReference>
<dbReference type="GO" id="GO:0008270">
    <property type="term" value="F:zinc ion binding"/>
    <property type="evidence" value="ECO:0007669"/>
    <property type="project" value="UniProtKB-KW"/>
</dbReference>
<dbReference type="GO" id="GO:0051082">
    <property type="term" value="F:unfolded protein binding"/>
    <property type="evidence" value="ECO:0007669"/>
    <property type="project" value="InterPro"/>
</dbReference>
<dbReference type="CDD" id="cd06257">
    <property type="entry name" value="DnaJ"/>
    <property type="match status" value="1"/>
</dbReference>
<feature type="domain" description="J" evidence="7">
    <location>
        <begin position="7"/>
        <end position="88"/>
    </location>
</feature>
<feature type="region of interest" description="Disordered" evidence="6">
    <location>
        <begin position="365"/>
        <end position="387"/>
    </location>
</feature>
<dbReference type="HOGENOM" id="CLU_017633_0_7_1"/>
<dbReference type="InterPro" id="IPR036869">
    <property type="entry name" value="J_dom_sf"/>
</dbReference>
<dbReference type="SUPFAM" id="SSF49493">
    <property type="entry name" value="HSP40/DnaJ peptide-binding domain"/>
    <property type="match status" value="2"/>
</dbReference>
<keyword evidence="2" id="KW-0677">Repeat</keyword>
<dbReference type="Pfam" id="PF00684">
    <property type="entry name" value="DnaJ_CXXCXGXG"/>
    <property type="match status" value="1"/>
</dbReference>
<evidence type="ECO:0000256" key="3">
    <source>
        <dbReference type="ARBA" id="ARBA00022771"/>
    </source>
</evidence>
<dbReference type="InterPro" id="IPR001305">
    <property type="entry name" value="HSP_DnaJ_Cys-rich_dom"/>
</dbReference>
<protein>
    <submittedName>
        <fullName evidence="9">Mitochondrial protein import protein mas5</fullName>
    </submittedName>
</protein>
<feature type="domain" description="CR-type" evidence="8">
    <location>
        <begin position="138"/>
        <end position="218"/>
    </location>
</feature>
<dbReference type="Gene3D" id="2.60.260.20">
    <property type="entry name" value="Urease metallochaperone UreE, N-terminal domain"/>
    <property type="match status" value="2"/>
</dbReference>
<sequence>MAQDPEGLYEVLGLKAGASIKEVKDAFTKQQLKYHPDGKLFKTAMKNCKTEAEKQKLKSEWEEKSKKLNQAKTILFDEQKKEAYDSGMSNFGGHNFGGAGDFFDIFSQMTGGSRRNQVKKVKDTEYEVTLTFKESYLGKVSKFNVKVQRECVACNGQGGDQVQTCNKCGGKGKIEHHRRMGPLISVSESPCTTCNETGRIVKGKICSICNGHQYVQTQEKIELKIEPGVKNGRRFVFTGKGNQKKGYVSGDIIIITKIQKDPKFKRSGFNIIAKADIPLYTALTGGNIYFDHVDGRKMEIYIRPFNNFKKCLVVRNEGFKKPNTTRCGDLFIDPNIIIDRIVDKDLLAKALRYTPTRNITSKCTEAQSEFSNLPEEEQSDEQHTRSSAAEDFFGGAASDFFSRVSFF</sequence>
<keyword evidence="4 5" id="KW-0862">Zinc</keyword>
<dbReference type="PROSITE" id="PS51188">
    <property type="entry name" value="ZF_CR"/>
    <property type="match status" value="1"/>
</dbReference>
<evidence type="ECO:0000259" key="7">
    <source>
        <dbReference type="PROSITE" id="PS50076"/>
    </source>
</evidence>
<dbReference type="OrthoDB" id="550424at2759"/>
<dbReference type="InterPro" id="IPR001623">
    <property type="entry name" value="DnaJ_domain"/>
</dbReference>
<evidence type="ECO:0000256" key="4">
    <source>
        <dbReference type="ARBA" id="ARBA00022833"/>
    </source>
</evidence>
<dbReference type="AlphaFoldDB" id="T0L8F0"/>
<dbReference type="InterPro" id="IPR044713">
    <property type="entry name" value="DNJA1/2-like"/>
</dbReference>
<dbReference type="Gene3D" id="1.10.287.110">
    <property type="entry name" value="DnaJ domain"/>
    <property type="match status" value="1"/>
</dbReference>
<evidence type="ECO:0000256" key="2">
    <source>
        <dbReference type="ARBA" id="ARBA00022737"/>
    </source>
</evidence>
<dbReference type="CDD" id="cd10719">
    <property type="entry name" value="DnaJ_zf"/>
    <property type="match status" value="1"/>
</dbReference>
<dbReference type="InterPro" id="IPR008971">
    <property type="entry name" value="HSP40/DnaJ_pept-bd"/>
</dbReference>
<dbReference type="PANTHER" id="PTHR43888">
    <property type="entry name" value="DNAJ-LIKE-2, ISOFORM A-RELATED"/>
    <property type="match status" value="1"/>
</dbReference>
<dbReference type="Proteomes" id="UP000053780">
    <property type="component" value="Unassembled WGS sequence"/>
</dbReference>
<dbReference type="Pfam" id="PF00226">
    <property type="entry name" value="DnaJ"/>
    <property type="match status" value="1"/>
</dbReference>
<dbReference type="VEuPathDB" id="MicrosporidiaDB:NAPIS_ORF01604"/>
<evidence type="ECO:0000313" key="9">
    <source>
        <dbReference type="EMBL" id="EQB60819.1"/>
    </source>
</evidence>
<gene>
    <name evidence="9" type="ORF">NAPIS_ORF01604</name>
</gene>
<dbReference type="PRINTS" id="PR00625">
    <property type="entry name" value="JDOMAIN"/>
</dbReference>
<organism evidence="9 10">
    <name type="scientific">Vairimorpha apis BRL 01</name>
    <dbReference type="NCBI Taxonomy" id="1037528"/>
    <lineage>
        <taxon>Eukaryota</taxon>
        <taxon>Fungi</taxon>
        <taxon>Fungi incertae sedis</taxon>
        <taxon>Microsporidia</taxon>
        <taxon>Nosematidae</taxon>
        <taxon>Vairimorpha</taxon>
    </lineage>
</organism>
<evidence type="ECO:0000256" key="5">
    <source>
        <dbReference type="PROSITE-ProRule" id="PRU00546"/>
    </source>
</evidence>
<keyword evidence="1 5" id="KW-0479">Metal-binding</keyword>
<reference evidence="9 10" key="1">
    <citation type="journal article" date="2013" name="BMC Genomics">
        <title>Genome sequencing and comparative genomics of honey bee microsporidia, Nosema apis reveal novel insights into host-parasite interactions.</title>
        <authorList>
            <person name="Chen Yp."/>
            <person name="Pettis J.S."/>
            <person name="Zhao Y."/>
            <person name="Liu X."/>
            <person name="Tallon L.J."/>
            <person name="Sadzewicz L.D."/>
            <person name="Li R."/>
            <person name="Zheng H."/>
            <person name="Huang S."/>
            <person name="Zhang X."/>
            <person name="Hamilton M.C."/>
            <person name="Pernal S.F."/>
            <person name="Melathopoulos A.P."/>
            <person name="Yan X."/>
            <person name="Evans J.D."/>
        </authorList>
    </citation>
    <scope>NUCLEOTIDE SEQUENCE [LARGE SCALE GENOMIC DNA]</scope>
    <source>
        <strain evidence="9 10">BRL 01</strain>
    </source>
</reference>
<dbReference type="EMBL" id="KE647232">
    <property type="protein sequence ID" value="EQB60819.1"/>
    <property type="molecule type" value="Genomic_DNA"/>
</dbReference>
<dbReference type="SUPFAM" id="SSF57938">
    <property type="entry name" value="DnaJ/Hsp40 cysteine-rich domain"/>
    <property type="match status" value="1"/>
</dbReference>
<dbReference type="GO" id="GO:0006457">
    <property type="term" value="P:protein folding"/>
    <property type="evidence" value="ECO:0007669"/>
    <property type="project" value="InterPro"/>
</dbReference>
<evidence type="ECO:0000259" key="8">
    <source>
        <dbReference type="PROSITE" id="PS51188"/>
    </source>
</evidence>
<feature type="zinc finger region" description="CR-type" evidence="5">
    <location>
        <begin position="138"/>
        <end position="218"/>
    </location>
</feature>
<accession>T0L8F0</accession>
<name>T0L8F0_9MICR</name>
<dbReference type="InterPro" id="IPR036410">
    <property type="entry name" value="HSP_DnaJ_Cys-rich_dom_sf"/>
</dbReference>
<keyword evidence="10" id="KW-1185">Reference proteome</keyword>
<dbReference type="CDD" id="cd10747">
    <property type="entry name" value="DnaJ_C"/>
    <property type="match status" value="1"/>
</dbReference>
<evidence type="ECO:0000313" key="10">
    <source>
        <dbReference type="Proteomes" id="UP000053780"/>
    </source>
</evidence>
<dbReference type="SUPFAM" id="SSF46565">
    <property type="entry name" value="Chaperone J-domain"/>
    <property type="match status" value="1"/>
</dbReference>
<evidence type="ECO:0000256" key="6">
    <source>
        <dbReference type="SAM" id="MobiDB-lite"/>
    </source>
</evidence>
<proteinExistence type="predicted"/>
<dbReference type="Gene3D" id="2.10.230.10">
    <property type="entry name" value="Heat shock protein DnaJ, cysteine-rich domain"/>
    <property type="match status" value="1"/>
</dbReference>
<dbReference type="GO" id="GO:0030544">
    <property type="term" value="F:Hsp70 protein binding"/>
    <property type="evidence" value="ECO:0007669"/>
    <property type="project" value="InterPro"/>
</dbReference>
<evidence type="ECO:0000256" key="1">
    <source>
        <dbReference type="ARBA" id="ARBA00022723"/>
    </source>
</evidence>